<evidence type="ECO:0000313" key="5">
    <source>
        <dbReference type="Proteomes" id="UP000324832"/>
    </source>
</evidence>
<dbReference type="CDD" id="cd23024">
    <property type="entry name" value="zf-HIT_ZNHIT2-3"/>
    <property type="match status" value="1"/>
</dbReference>
<evidence type="ECO:0000259" key="3">
    <source>
        <dbReference type="PROSITE" id="PS51083"/>
    </source>
</evidence>
<dbReference type="SUPFAM" id="SSF144232">
    <property type="entry name" value="HIT/MYND zinc finger-like"/>
    <property type="match status" value="1"/>
</dbReference>
<protein>
    <recommendedName>
        <fullName evidence="3">HIT-type domain-containing protein</fullName>
    </recommendedName>
</protein>
<feature type="region of interest" description="Disordered" evidence="2">
    <location>
        <begin position="68"/>
        <end position="90"/>
    </location>
</feature>
<dbReference type="GO" id="GO:0008270">
    <property type="term" value="F:zinc ion binding"/>
    <property type="evidence" value="ECO:0007669"/>
    <property type="project" value="UniProtKB-UniRule"/>
</dbReference>
<dbReference type="Pfam" id="PF04438">
    <property type="entry name" value="zf-HIT"/>
    <property type="match status" value="1"/>
</dbReference>
<evidence type="ECO:0000256" key="2">
    <source>
        <dbReference type="SAM" id="MobiDB-lite"/>
    </source>
</evidence>
<reference evidence="4 5" key="1">
    <citation type="submission" date="2017-07" db="EMBL/GenBank/DDBJ databases">
        <authorList>
            <person name="Talla V."/>
            <person name="Backstrom N."/>
        </authorList>
    </citation>
    <scope>NUCLEOTIDE SEQUENCE [LARGE SCALE GENOMIC DNA]</scope>
</reference>
<dbReference type="PANTHER" id="PTHR15555:SF0">
    <property type="entry name" value="ZINC FINGER HIT DOMAIN-CONTAINING PROTEIN 2"/>
    <property type="match status" value="1"/>
</dbReference>
<feature type="compositionally biased region" description="Acidic residues" evidence="2">
    <location>
        <begin position="77"/>
        <end position="90"/>
    </location>
</feature>
<accession>A0A5E4QJP6</accession>
<sequence length="192" mass="22576">MFLRCNKNPSKYCCPKCEELYCSLECYKSEKHIECSENFYKDCVNFELSSLSADDDSKKKMLDILKRMQEQNSNSQEETDESEGIDSDDEEHINLEKRIKDLNLDNPDCLWDALTEDERNEFEALVSDGNVGSIVPYWEPWWTYRRDKKLVQEINTECREQEILKSFPKIKSVKKLGELTCEAISVNNIQCR</sequence>
<proteinExistence type="predicted"/>
<evidence type="ECO:0000256" key="1">
    <source>
        <dbReference type="PROSITE-ProRule" id="PRU00453"/>
    </source>
</evidence>
<dbReference type="Proteomes" id="UP000324832">
    <property type="component" value="Unassembled WGS sequence"/>
</dbReference>
<evidence type="ECO:0000313" key="4">
    <source>
        <dbReference type="EMBL" id="VVC98500.1"/>
    </source>
</evidence>
<dbReference type="Gene3D" id="3.30.60.190">
    <property type="match status" value="1"/>
</dbReference>
<feature type="domain" description="HIT-type" evidence="3">
    <location>
        <begin position="2"/>
        <end position="35"/>
    </location>
</feature>
<keyword evidence="1" id="KW-0479">Metal-binding</keyword>
<dbReference type="AlphaFoldDB" id="A0A5E4QJP6"/>
<dbReference type="PANTHER" id="PTHR15555">
    <property type="entry name" value="ZINC FINGER HIT DOMAIN CONTAINING PROTEIN 2 PROTEIN FON -RELATED"/>
    <property type="match status" value="1"/>
</dbReference>
<dbReference type="InterPro" id="IPR007529">
    <property type="entry name" value="Znf_HIT"/>
</dbReference>
<dbReference type="InterPro" id="IPR039646">
    <property type="entry name" value="ZNHIT2"/>
</dbReference>
<dbReference type="EMBL" id="FZQP02003590">
    <property type="protein sequence ID" value="VVC98500.1"/>
    <property type="molecule type" value="Genomic_DNA"/>
</dbReference>
<name>A0A5E4QJP6_9NEOP</name>
<keyword evidence="1" id="KW-0863">Zinc-finger</keyword>
<organism evidence="4 5">
    <name type="scientific">Leptidea sinapis</name>
    <dbReference type="NCBI Taxonomy" id="189913"/>
    <lineage>
        <taxon>Eukaryota</taxon>
        <taxon>Metazoa</taxon>
        <taxon>Ecdysozoa</taxon>
        <taxon>Arthropoda</taxon>
        <taxon>Hexapoda</taxon>
        <taxon>Insecta</taxon>
        <taxon>Pterygota</taxon>
        <taxon>Neoptera</taxon>
        <taxon>Endopterygota</taxon>
        <taxon>Lepidoptera</taxon>
        <taxon>Glossata</taxon>
        <taxon>Ditrysia</taxon>
        <taxon>Papilionoidea</taxon>
        <taxon>Pieridae</taxon>
        <taxon>Dismorphiinae</taxon>
        <taxon>Leptidea</taxon>
    </lineage>
</organism>
<keyword evidence="1" id="KW-0862">Zinc</keyword>
<gene>
    <name evidence="4" type="ORF">LSINAPIS_LOCUS9572</name>
</gene>
<dbReference type="PROSITE" id="PS51083">
    <property type="entry name" value="ZF_HIT"/>
    <property type="match status" value="1"/>
</dbReference>
<keyword evidence="5" id="KW-1185">Reference proteome</keyword>